<proteinExistence type="predicted"/>
<dbReference type="Pfam" id="PF16045">
    <property type="entry name" value="LisH_2"/>
    <property type="match status" value="1"/>
</dbReference>
<dbReference type="OrthoDB" id="206339at2759"/>
<accession>A0A4C1YMD2</accession>
<dbReference type="EMBL" id="BGZK01001328">
    <property type="protein sequence ID" value="GBP77366.1"/>
    <property type="molecule type" value="Genomic_DNA"/>
</dbReference>
<feature type="region of interest" description="Disordered" evidence="2">
    <location>
        <begin position="1166"/>
        <end position="1209"/>
    </location>
</feature>
<protein>
    <submittedName>
        <fullName evidence="3">Uncharacterized protein</fullName>
    </submittedName>
</protein>
<sequence length="1209" mass="138145">MESLTIQESLKNRTHNAGNVENESSEQFQNFIYELFDRNGVLNDLRAYLRGRIVHVLNSAQSGEPPLCQKRFVQRLDVTMQAVNAIITEYLLKQEFQYSLSVFLSEIPLTNMVFEFTKSLLNHKTPAENSCLKFTEKDIYSIFNFLGIKCDSTDIEQIVKMYNNPEGPPLLLCIFKYIQLHQTPTDIQVKDCVTEEHKKMTEIQIPKFLHGKCRHHSACKNCQTRYEKLRQKYIKKNKEFKLVFMQMKASYDSEIELVREEERAKADDVLKAQAEHLEEQIRELQQRYSDHEAALERDAEQTRRFVRGLARRLRARLATVLNAATALRDERRRLNIKEENLKKELTLAEEILSSQGEELKTEISNELAALEGHLDAMKRERDTINKERAELEIMKQKNDDQKKDQILQINYELMKEELAILKEHLKTIKSPSEIKQTVNKEVLTEECGMSYFNFSQNNEQNYNNTTQGASDSKNSAKIVYNNDMVSDPPKKVVNDFRKEKNVNITTDAQVQSKLRVDTISVIHNTTLVPKLRFRRDFTSKVIDTHTIYLHIVGKARTGTSGVCGGPENVIVANDVTRIAGQIIRTMVCRRLTTKAAGRTGTHLEYLAAQQAKLRADLESRPNPIQVPLPMHCLPKQTTTICDLSSMNSSEDAMETELSVPLPAARAVSTTAESTDEVKVTRAKLNIDTRLRQFITISLRPARIGESPDSNSAALAALGGNREGGITRAGCIAPSPARRLCRDISTLRALIYATYLKRETLSPEDHNDRSDPNDTHTLLKAERRPPLLEIEAEAVEDAYLDLKKRHAERVTSLQLENCQQALKKSQEPLISMFGATRIHPTKHAIKPVSYFHDTKDLFHLQHKVDFNVRGEHSASLKRSLVINKNSKTKVRNPTEKLVETLRHFKYKAEKVHDKNLLETPLAEFRKYYYASESLKYKPTPETSKLENISKTYPVFKDTATSPIAFLNTARVSKMASTSPKKSSHSIEKVQSDIKNLENTLKKMYVNNIITDESDVTSRRRHEIKHEGENIECNSSKKLDKLNVPDNLKVIEKESSKEQEIRQVDLTTLRDDNSSTYMESELHRPQSLMQSMSIGSDIKNTENKSEELLNDLLSNDQSVCVNECDAKEKLIDVCKKPNLDSENEPALSPNLQFNATNDLIDSNENEKKWIPKENAETDLTTNSPDKLTDVTRSDSPLSLEKYSSVDDNFWQ</sequence>
<dbReference type="PROSITE" id="PS50896">
    <property type="entry name" value="LISH"/>
    <property type="match status" value="1"/>
</dbReference>
<evidence type="ECO:0000313" key="3">
    <source>
        <dbReference type="EMBL" id="GBP77366.1"/>
    </source>
</evidence>
<reference evidence="3 4" key="1">
    <citation type="journal article" date="2019" name="Commun. Biol.">
        <title>The bagworm genome reveals a unique fibroin gene that provides high tensile strength.</title>
        <authorList>
            <person name="Kono N."/>
            <person name="Nakamura H."/>
            <person name="Ohtoshi R."/>
            <person name="Tomita M."/>
            <person name="Numata K."/>
            <person name="Arakawa K."/>
        </authorList>
    </citation>
    <scope>NUCLEOTIDE SEQUENCE [LARGE SCALE GENOMIC DNA]</scope>
</reference>
<dbReference type="Proteomes" id="UP000299102">
    <property type="component" value="Unassembled WGS sequence"/>
</dbReference>
<keyword evidence="4" id="KW-1185">Reference proteome</keyword>
<evidence type="ECO:0000313" key="4">
    <source>
        <dbReference type="Proteomes" id="UP000299102"/>
    </source>
</evidence>
<gene>
    <name evidence="3" type="ORF">EVAR_40019_1</name>
</gene>
<comment type="caution">
    <text evidence="3">The sequence shown here is derived from an EMBL/GenBank/DDBJ whole genome shotgun (WGS) entry which is preliminary data.</text>
</comment>
<name>A0A4C1YMD2_EUMVA</name>
<evidence type="ECO:0000256" key="2">
    <source>
        <dbReference type="SAM" id="MobiDB-lite"/>
    </source>
</evidence>
<organism evidence="3 4">
    <name type="scientific">Eumeta variegata</name>
    <name type="common">Bagworm moth</name>
    <name type="synonym">Eumeta japonica</name>
    <dbReference type="NCBI Taxonomy" id="151549"/>
    <lineage>
        <taxon>Eukaryota</taxon>
        <taxon>Metazoa</taxon>
        <taxon>Ecdysozoa</taxon>
        <taxon>Arthropoda</taxon>
        <taxon>Hexapoda</taxon>
        <taxon>Insecta</taxon>
        <taxon>Pterygota</taxon>
        <taxon>Neoptera</taxon>
        <taxon>Endopterygota</taxon>
        <taxon>Lepidoptera</taxon>
        <taxon>Glossata</taxon>
        <taxon>Ditrysia</taxon>
        <taxon>Tineoidea</taxon>
        <taxon>Psychidae</taxon>
        <taxon>Oiketicinae</taxon>
        <taxon>Eumeta</taxon>
    </lineage>
</organism>
<dbReference type="InterPro" id="IPR006594">
    <property type="entry name" value="LisH"/>
</dbReference>
<keyword evidence="1" id="KW-0175">Coiled coil</keyword>
<dbReference type="AlphaFoldDB" id="A0A4C1YMD2"/>
<evidence type="ECO:0000256" key="1">
    <source>
        <dbReference type="SAM" id="Coils"/>
    </source>
</evidence>
<feature type="coiled-coil region" evidence="1">
    <location>
        <begin position="267"/>
        <end position="404"/>
    </location>
</feature>